<dbReference type="EMBL" id="JANIIK010000043">
    <property type="protein sequence ID" value="KAJ3605999.1"/>
    <property type="molecule type" value="Genomic_DNA"/>
</dbReference>
<organism evidence="2 3">
    <name type="scientific">Muraenolepis orangiensis</name>
    <name type="common">Patagonian moray cod</name>
    <dbReference type="NCBI Taxonomy" id="630683"/>
    <lineage>
        <taxon>Eukaryota</taxon>
        <taxon>Metazoa</taxon>
        <taxon>Chordata</taxon>
        <taxon>Craniata</taxon>
        <taxon>Vertebrata</taxon>
        <taxon>Euteleostomi</taxon>
        <taxon>Actinopterygii</taxon>
        <taxon>Neopterygii</taxon>
        <taxon>Teleostei</taxon>
        <taxon>Neoteleostei</taxon>
        <taxon>Acanthomorphata</taxon>
        <taxon>Zeiogadaria</taxon>
        <taxon>Gadariae</taxon>
        <taxon>Gadiformes</taxon>
        <taxon>Muraenolepidoidei</taxon>
        <taxon>Muraenolepididae</taxon>
        <taxon>Muraenolepis</taxon>
    </lineage>
</organism>
<feature type="compositionally biased region" description="Basic residues" evidence="1">
    <location>
        <begin position="84"/>
        <end position="93"/>
    </location>
</feature>
<feature type="region of interest" description="Disordered" evidence="1">
    <location>
        <begin position="71"/>
        <end position="93"/>
    </location>
</feature>
<evidence type="ECO:0000256" key="1">
    <source>
        <dbReference type="SAM" id="MobiDB-lite"/>
    </source>
</evidence>
<reference evidence="2" key="1">
    <citation type="submission" date="2022-07" db="EMBL/GenBank/DDBJ databases">
        <title>Chromosome-level genome of Muraenolepis orangiensis.</title>
        <authorList>
            <person name="Kim J."/>
        </authorList>
    </citation>
    <scope>NUCLEOTIDE SEQUENCE</scope>
    <source>
        <strain evidence="2">KU_S4_2022</strain>
        <tissue evidence="2">Muscle</tissue>
    </source>
</reference>
<comment type="caution">
    <text evidence="2">The sequence shown here is derived from an EMBL/GenBank/DDBJ whole genome shotgun (WGS) entry which is preliminary data.</text>
</comment>
<dbReference type="Proteomes" id="UP001148018">
    <property type="component" value="Unassembled WGS sequence"/>
</dbReference>
<proteinExistence type="predicted"/>
<dbReference type="AlphaFoldDB" id="A0A9Q0EFU8"/>
<sequence length="93" mass="10513">MDGELGDGELASRLRQGFFVPYVPEASEGKTFQTDNVSNMSSILQPVTTAKLRYKWKDVIKHISSLLSEHDPPCPHEGALLRRERPHRGLVNR</sequence>
<evidence type="ECO:0000313" key="2">
    <source>
        <dbReference type="EMBL" id="KAJ3605999.1"/>
    </source>
</evidence>
<evidence type="ECO:0000313" key="3">
    <source>
        <dbReference type="Proteomes" id="UP001148018"/>
    </source>
</evidence>
<feature type="compositionally biased region" description="Basic and acidic residues" evidence="1">
    <location>
        <begin position="71"/>
        <end position="83"/>
    </location>
</feature>
<keyword evidence="3" id="KW-1185">Reference proteome</keyword>
<accession>A0A9Q0EFU8</accession>
<gene>
    <name evidence="2" type="ORF">NHX12_028042</name>
</gene>
<protein>
    <submittedName>
        <fullName evidence="2">Uncharacterized protein</fullName>
    </submittedName>
</protein>
<name>A0A9Q0EFU8_9TELE</name>